<dbReference type="InterPro" id="IPR051345">
    <property type="entry name" value="Importin_beta-like_NTR"/>
</dbReference>
<dbReference type="EMBL" id="MTYJ01000033">
    <property type="protein sequence ID" value="OQV20151.1"/>
    <property type="molecule type" value="Genomic_DNA"/>
</dbReference>
<dbReference type="AlphaFoldDB" id="A0A1W0WY68"/>
<dbReference type="InterPro" id="IPR011989">
    <property type="entry name" value="ARM-like"/>
</dbReference>
<dbReference type="PROSITE" id="PS50166">
    <property type="entry name" value="IMPORTIN_B_NT"/>
    <property type="match status" value="1"/>
</dbReference>
<evidence type="ECO:0000313" key="3">
    <source>
        <dbReference type="Proteomes" id="UP000192578"/>
    </source>
</evidence>
<protein>
    <submittedName>
        <fullName evidence="2">Transportin-3</fullName>
    </submittedName>
</protein>
<dbReference type="GO" id="GO:0006606">
    <property type="term" value="P:protein import into nucleus"/>
    <property type="evidence" value="ECO:0007669"/>
    <property type="project" value="TreeGrafter"/>
</dbReference>
<dbReference type="Gene3D" id="1.25.10.10">
    <property type="entry name" value="Leucine-rich Repeat Variant"/>
    <property type="match status" value="1"/>
</dbReference>
<dbReference type="PANTHER" id="PTHR12363">
    <property type="entry name" value="TRANSPORTIN 3 AND IMPORTIN 13"/>
    <property type="match status" value="1"/>
</dbReference>
<evidence type="ECO:0000313" key="2">
    <source>
        <dbReference type="EMBL" id="OQV20151.1"/>
    </source>
</evidence>
<accession>A0A1W0WY68</accession>
<evidence type="ECO:0000259" key="1">
    <source>
        <dbReference type="PROSITE" id="PS50166"/>
    </source>
</evidence>
<gene>
    <name evidence="2" type="ORF">BV898_05941</name>
</gene>
<dbReference type="InterPro" id="IPR057941">
    <property type="entry name" value="TPR_TNPO3_IPO13_2nd"/>
</dbReference>
<dbReference type="Pfam" id="PF24138">
    <property type="entry name" value="TPR_TNPO3_IPO13_2nd"/>
    <property type="match status" value="1"/>
</dbReference>
<dbReference type="SUPFAM" id="SSF48371">
    <property type="entry name" value="ARM repeat"/>
    <property type="match status" value="1"/>
</dbReference>
<feature type="domain" description="Importin N-terminal" evidence="1">
    <location>
        <begin position="33"/>
        <end position="99"/>
    </location>
</feature>
<dbReference type="Proteomes" id="UP000192578">
    <property type="component" value="Unassembled WGS sequence"/>
</dbReference>
<dbReference type="PANTHER" id="PTHR12363:SF42">
    <property type="entry name" value="TRANSPORTIN-3"/>
    <property type="match status" value="1"/>
</dbReference>
<reference evidence="3" key="1">
    <citation type="submission" date="2017-01" db="EMBL/GenBank/DDBJ databases">
        <title>Comparative genomics of anhydrobiosis in the tardigrade Hypsibius dujardini.</title>
        <authorList>
            <person name="Yoshida Y."/>
            <person name="Koutsovoulos G."/>
            <person name="Laetsch D."/>
            <person name="Stevens L."/>
            <person name="Kumar S."/>
            <person name="Horikawa D."/>
            <person name="Ishino K."/>
            <person name="Komine S."/>
            <person name="Tomita M."/>
            <person name="Blaxter M."/>
            <person name="Arakawa K."/>
        </authorList>
    </citation>
    <scope>NUCLEOTIDE SEQUENCE [LARGE SCALE GENOMIC DNA]</scope>
    <source>
        <strain evidence="3">Z151</strain>
    </source>
</reference>
<dbReference type="InterPro" id="IPR016024">
    <property type="entry name" value="ARM-type_fold"/>
</dbReference>
<comment type="caution">
    <text evidence="2">The sequence shown here is derived from an EMBL/GenBank/DDBJ whole genome shotgun (WGS) entry which is preliminary data.</text>
</comment>
<proteinExistence type="predicted"/>
<dbReference type="InterPro" id="IPR013598">
    <property type="entry name" value="Exportin-1/Importin-b-like"/>
</dbReference>
<keyword evidence="3" id="KW-1185">Reference proteome</keyword>
<dbReference type="OrthoDB" id="435593at2759"/>
<dbReference type="Pfam" id="PF24139">
    <property type="entry name" value="TPR_TNPO3_IPO13_4th"/>
    <property type="match status" value="1"/>
</dbReference>
<dbReference type="Pfam" id="PF24140">
    <property type="entry name" value="TPR_TNPO3_IPO13_3rd"/>
    <property type="match status" value="1"/>
</dbReference>
<dbReference type="GO" id="GO:0005737">
    <property type="term" value="C:cytoplasm"/>
    <property type="evidence" value="ECO:0007669"/>
    <property type="project" value="TreeGrafter"/>
</dbReference>
<dbReference type="InterPro" id="IPR057942">
    <property type="entry name" value="TPR_TNPO3_IPO13_3rd"/>
</dbReference>
<dbReference type="Pfam" id="PF08389">
    <property type="entry name" value="Xpo1"/>
    <property type="match status" value="1"/>
</dbReference>
<organism evidence="2 3">
    <name type="scientific">Hypsibius exemplaris</name>
    <name type="common">Freshwater tardigrade</name>
    <dbReference type="NCBI Taxonomy" id="2072580"/>
    <lineage>
        <taxon>Eukaryota</taxon>
        <taxon>Metazoa</taxon>
        <taxon>Ecdysozoa</taxon>
        <taxon>Tardigrada</taxon>
        <taxon>Eutardigrada</taxon>
        <taxon>Parachela</taxon>
        <taxon>Hypsibioidea</taxon>
        <taxon>Hypsibiidae</taxon>
        <taxon>Hypsibius</taxon>
    </lineage>
</organism>
<dbReference type="InterPro" id="IPR058537">
    <property type="entry name" value="TPR_TNPO3_IPO13_4th"/>
</dbReference>
<dbReference type="Pfam" id="PF03810">
    <property type="entry name" value="IBN_N"/>
    <property type="match status" value="1"/>
</dbReference>
<dbReference type="GO" id="GO:0031267">
    <property type="term" value="F:small GTPase binding"/>
    <property type="evidence" value="ECO:0007669"/>
    <property type="project" value="InterPro"/>
</dbReference>
<sequence length="931" mass="105168">MPHQTATASSLEQIQHALEVFHTTRDDSQRKSAERFLEDFEETDAAWQVCHIILDQSQDLKCRHFAARTYKSKVIKAFANLNAEDKNSIRGIILHHVSRTNSKEDRAVMVALCVALADLALLMPAWSEATKDVITKYGDNPDLMLVLLELLTVFPEEMGNDKLRLSTSRRSQLKEEMRRSGPRVVVLLSSFSTRLEAKDPETMAKIYDCLGSWCNIGALSLPETMNVTLLQNMFLFLNNIDTPLAVHDACSRCLVNALPDLVHEASASKTKMDDLVNSVLQYEDFYCQALQKEDTDRCKNYVRIFVELAESLTDKEEGSPENIFAYPRLLELLLVCCSHPDYEIIEMVVDFWPALCDSMSLKDERISAVLRNCHSRLIVALWKSCRYDPDGDWLEDKDDDFQSFRRHVWDCVFEMTDIMGYSPSWETLMQLLSTNQSHWDAVESSLFLMSALAEKIPGDDNVLVTPIINALTTLSAPPKLCFQHTVLNLFGHLAQWFGKHPDYTDKALTIIAAALPVAKLSDPASWALQELSQFCRSHLTKYFHQLMSLLTGLDGQGLHEDEMESVSKATINILNEMPSNSQLSCLQELCAIMKRPLEKIIQNSKRPNGAQNGDPGSATQNLHVWLNNMGAVFKYLKVKSNKTAVAELINDVWPILGEVAVIYVQNNEVMEKVVRCLRYMIRFLGKESGLILLPIFAKFTDLYVTAQHSCILYLASVLIDEFGDLPVMKEGFTNMLESMCAPTFAILNSDNAVRQNPDIIEDFFRTCRRCAEKSIDILMTHPRLEDILKCSLICCGSNSHQAGHAVFAFWNSLIEYGSRNFNHRARLDNMIVTAGMGQEMVRKALRGVFADTCAVPDVALLLHDLQNYDSGLQYLPTWLDRALEQLPTPYHPSGDVSAMSNHVREFRHAILNPGSQDSKVAALSTFTNTYR</sequence>
<name>A0A1W0WY68_HYPEX</name>
<dbReference type="InterPro" id="IPR001494">
    <property type="entry name" value="Importin-beta_N"/>
</dbReference>